<organism evidence="1 2">
    <name type="scientific">Romanomermis culicivorax</name>
    <name type="common">Nematode worm</name>
    <dbReference type="NCBI Taxonomy" id="13658"/>
    <lineage>
        <taxon>Eukaryota</taxon>
        <taxon>Metazoa</taxon>
        <taxon>Ecdysozoa</taxon>
        <taxon>Nematoda</taxon>
        <taxon>Enoplea</taxon>
        <taxon>Dorylaimia</taxon>
        <taxon>Mermithida</taxon>
        <taxon>Mermithoidea</taxon>
        <taxon>Mermithidae</taxon>
        <taxon>Romanomermis</taxon>
    </lineage>
</organism>
<dbReference type="Proteomes" id="UP000887565">
    <property type="component" value="Unplaced"/>
</dbReference>
<dbReference type="AlphaFoldDB" id="A0A915LAD4"/>
<sequence length="74" mass="8441">MQLLLFRKHGALVQLNPHPLSNELQFNSANESRNPDQVAGRVCQSLHPIAPLVEIHDPACVSNHMWLWKLSNYD</sequence>
<dbReference type="WBParaSite" id="nRc.2.0.1.t47802-RA">
    <property type="protein sequence ID" value="nRc.2.0.1.t47802-RA"/>
    <property type="gene ID" value="nRc.2.0.1.g47802"/>
</dbReference>
<keyword evidence="1" id="KW-1185">Reference proteome</keyword>
<name>A0A915LAD4_ROMCU</name>
<accession>A0A915LAD4</accession>
<evidence type="ECO:0000313" key="1">
    <source>
        <dbReference type="Proteomes" id="UP000887565"/>
    </source>
</evidence>
<reference evidence="2" key="1">
    <citation type="submission" date="2022-11" db="UniProtKB">
        <authorList>
            <consortium name="WormBaseParasite"/>
        </authorList>
    </citation>
    <scope>IDENTIFICATION</scope>
</reference>
<proteinExistence type="predicted"/>
<evidence type="ECO:0000313" key="2">
    <source>
        <dbReference type="WBParaSite" id="nRc.2.0.1.t47802-RA"/>
    </source>
</evidence>
<protein>
    <submittedName>
        <fullName evidence="2">Uncharacterized protein</fullName>
    </submittedName>
</protein>